<evidence type="ECO:0008006" key="4">
    <source>
        <dbReference type="Google" id="ProtNLM"/>
    </source>
</evidence>
<sequence length="237" mass="26910">MWNWKKIKHFLDHKVFVSKIRTKCTKEDKNDSYKNKHYRAIAHMNKTVILEDSSSSSSAPSDEEDEFLPPAKKKLRSNPRLKPLDQTLTSTWDREQLSIRQAIAHGNVKTLEDRVAVLVTGKDFKHLLGVPVAQKGTGEQMAEVVIREVHRFGLSDNIIGMSFDTTWSNTGLIQGACTRIERELGRTLLWLACCHHIHELILKGVFEECCNIPSSGPDIQSSKICGLHSIKNHIRQC</sequence>
<protein>
    <recommendedName>
        <fullName evidence="4">Cc8K15.2-like protein</fullName>
    </recommendedName>
</protein>
<dbReference type="EMBL" id="OV651813">
    <property type="protein sequence ID" value="CAH1099025.1"/>
    <property type="molecule type" value="Genomic_DNA"/>
</dbReference>
<evidence type="ECO:0000256" key="1">
    <source>
        <dbReference type="SAM" id="MobiDB-lite"/>
    </source>
</evidence>
<evidence type="ECO:0000313" key="2">
    <source>
        <dbReference type="EMBL" id="CAH1099025.1"/>
    </source>
</evidence>
<evidence type="ECO:0000313" key="3">
    <source>
        <dbReference type="Proteomes" id="UP001153636"/>
    </source>
</evidence>
<accession>A0A9P0CFN6</accession>
<dbReference type="OrthoDB" id="8057780at2759"/>
<name>A0A9P0CFN6_9CUCU</name>
<dbReference type="Proteomes" id="UP001153636">
    <property type="component" value="Chromosome 1"/>
</dbReference>
<feature type="compositionally biased region" description="Low complexity" evidence="1">
    <location>
        <begin position="51"/>
        <end position="60"/>
    </location>
</feature>
<proteinExistence type="predicted"/>
<reference evidence="2" key="1">
    <citation type="submission" date="2022-01" db="EMBL/GenBank/DDBJ databases">
        <authorList>
            <person name="King R."/>
        </authorList>
    </citation>
    <scope>NUCLEOTIDE SEQUENCE</scope>
</reference>
<dbReference type="AlphaFoldDB" id="A0A9P0CFN6"/>
<gene>
    <name evidence="2" type="ORF">PSYICH_LOCUS1294</name>
</gene>
<keyword evidence="3" id="KW-1185">Reference proteome</keyword>
<organism evidence="2 3">
    <name type="scientific">Psylliodes chrysocephalus</name>
    <dbReference type="NCBI Taxonomy" id="3402493"/>
    <lineage>
        <taxon>Eukaryota</taxon>
        <taxon>Metazoa</taxon>
        <taxon>Ecdysozoa</taxon>
        <taxon>Arthropoda</taxon>
        <taxon>Hexapoda</taxon>
        <taxon>Insecta</taxon>
        <taxon>Pterygota</taxon>
        <taxon>Neoptera</taxon>
        <taxon>Endopterygota</taxon>
        <taxon>Coleoptera</taxon>
        <taxon>Polyphaga</taxon>
        <taxon>Cucujiformia</taxon>
        <taxon>Chrysomeloidea</taxon>
        <taxon>Chrysomelidae</taxon>
        <taxon>Galerucinae</taxon>
        <taxon>Alticini</taxon>
        <taxon>Psylliodes</taxon>
    </lineage>
</organism>
<feature type="region of interest" description="Disordered" evidence="1">
    <location>
        <begin position="51"/>
        <end position="80"/>
    </location>
</feature>